<comment type="caution">
    <text evidence="1">The sequence shown here is derived from an EMBL/GenBank/DDBJ whole genome shotgun (WGS) entry which is preliminary data.</text>
</comment>
<evidence type="ECO:0000313" key="2">
    <source>
        <dbReference type="Proteomes" id="UP001060085"/>
    </source>
</evidence>
<keyword evidence="2" id="KW-1185">Reference proteome</keyword>
<reference evidence="2" key="1">
    <citation type="journal article" date="2023" name="Nat. Plants">
        <title>Single-cell RNA sequencing provides a high-resolution roadmap for understanding the multicellular compartmentation of specialized metabolism.</title>
        <authorList>
            <person name="Sun S."/>
            <person name="Shen X."/>
            <person name="Li Y."/>
            <person name="Li Y."/>
            <person name="Wang S."/>
            <person name="Li R."/>
            <person name="Zhang H."/>
            <person name="Shen G."/>
            <person name="Guo B."/>
            <person name="Wei J."/>
            <person name="Xu J."/>
            <person name="St-Pierre B."/>
            <person name="Chen S."/>
            <person name="Sun C."/>
        </authorList>
    </citation>
    <scope>NUCLEOTIDE SEQUENCE [LARGE SCALE GENOMIC DNA]</scope>
</reference>
<sequence>MAALGELVTSLEQATLMAKQLPNPNSNPSHILQIYSSLHSAQHHLSVFLSQHPPPPSLFFNSPPPVPDNSVSSSAAAANDNYGDPMQLVDDDGNEAPADATIDGVEEKMRDCFIQKNKRPRRSQSPSAAAAVAEYRRRSYENEMAARGVCLDEFDPRGTRLRALDLIYQFHG</sequence>
<evidence type="ECO:0000313" key="1">
    <source>
        <dbReference type="EMBL" id="KAI5647301.1"/>
    </source>
</evidence>
<accession>A0ACB9ZI61</accession>
<name>A0ACB9ZI61_CATRO</name>
<dbReference type="EMBL" id="CM044708">
    <property type="protein sequence ID" value="KAI5647301.1"/>
    <property type="molecule type" value="Genomic_DNA"/>
</dbReference>
<gene>
    <name evidence="1" type="ORF">M9H77_33306</name>
</gene>
<organism evidence="1 2">
    <name type="scientific">Catharanthus roseus</name>
    <name type="common">Madagascar periwinkle</name>
    <name type="synonym">Vinca rosea</name>
    <dbReference type="NCBI Taxonomy" id="4058"/>
    <lineage>
        <taxon>Eukaryota</taxon>
        <taxon>Viridiplantae</taxon>
        <taxon>Streptophyta</taxon>
        <taxon>Embryophyta</taxon>
        <taxon>Tracheophyta</taxon>
        <taxon>Spermatophyta</taxon>
        <taxon>Magnoliopsida</taxon>
        <taxon>eudicotyledons</taxon>
        <taxon>Gunneridae</taxon>
        <taxon>Pentapetalae</taxon>
        <taxon>asterids</taxon>
        <taxon>lamiids</taxon>
        <taxon>Gentianales</taxon>
        <taxon>Apocynaceae</taxon>
        <taxon>Rauvolfioideae</taxon>
        <taxon>Vinceae</taxon>
        <taxon>Catharanthinae</taxon>
        <taxon>Catharanthus</taxon>
    </lineage>
</organism>
<proteinExistence type="predicted"/>
<dbReference type="Proteomes" id="UP001060085">
    <property type="component" value="Linkage Group LG08"/>
</dbReference>
<protein>
    <submittedName>
        <fullName evidence="1">Uncharacterized protein</fullName>
    </submittedName>
</protein>